<organism evidence="2 3">
    <name type="scientific">Candidatus Eisenbergiella merdipullorum</name>
    <dbReference type="NCBI Taxonomy" id="2838553"/>
    <lineage>
        <taxon>Bacteria</taxon>
        <taxon>Bacillati</taxon>
        <taxon>Bacillota</taxon>
        <taxon>Clostridia</taxon>
        <taxon>Lachnospirales</taxon>
        <taxon>Lachnospiraceae</taxon>
        <taxon>Eisenbergiella</taxon>
    </lineage>
</organism>
<dbReference type="Gene3D" id="3.90.550.10">
    <property type="entry name" value="Spore Coat Polysaccharide Biosynthesis Protein SpsA, Chain A"/>
    <property type="match status" value="1"/>
</dbReference>
<feature type="domain" description="Glycosyltransferase 2-like" evidence="1">
    <location>
        <begin position="9"/>
        <end position="122"/>
    </location>
</feature>
<dbReference type="InterPro" id="IPR029044">
    <property type="entry name" value="Nucleotide-diphossugar_trans"/>
</dbReference>
<dbReference type="PANTHER" id="PTHR22916:SF3">
    <property type="entry name" value="UDP-GLCNAC:BETAGAL BETA-1,3-N-ACETYLGLUCOSAMINYLTRANSFERASE-LIKE PROTEIN 1"/>
    <property type="match status" value="1"/>
</dbReference>
<dbReference type="Proteomes" id="UP000886858">
    <property type="component" value="Unassembled WGS sequence"/>
</dbReference>
<dbReference type="SUPFAM" id="SSF53448">
    <property type="entry name" value="Nucleotide-diphospho-sugar transferases"/>
    <property type="match status" value="1"/>
</dbReference>
<dbReference type="InterPro" id="IPR001173">
    <property type="entry name" value="Glyco_trans_2-like"/>
</dbReference>
<comment type="caution">
    <text evidence="2">The sequence shown here is derived from an EMBL/GenBank/DDBJ whole genome shotgun (WGS) entry which is preliminary data.</text>
</comment>
<accession>A0A9D2I6Z3</accession>
<evidence type="ECO:0000313" key="3">
    <source>
        <dbReference type="Proteomes" id="UP000886858"/>
    </source>
</evidence>
<gene>
    <name evidence="2" type="ORF">H9717_07115</name>
</gene>
<dbReference type="Pfam" id="PF00535">
    <property type="entry name" value="Glycos_transf_2"/>
    <property type="match status" value="1"/>
</dbReference>
<dbReference type="CDD" id="cd04196">
    <property type="entry name" value="GT_2_like_d"/>
    <property type="match status" value="1"/>
</dbReference>
<reference evidence="2" key="1">
    <citation type="journal article" date="2021" name="PeerJ">
        <title>Extensive microbial diversity within the chicken gut microbiome revealed by metagenomics and culture.</title>
        <authorList>
            <person name="Gilroy R."/>
            <person name="Ravi A."/>
            <person name="Getino M."/>
            <person name="Pursley I."/>
            <person name="Horton D.L."/>
            <person name="Alikhan N.F."/>
            <person name="Baker D."/>
            <person name="Gharbi K."/>
            <person name="Hall N."/>
            <person name="Watson M."/>
            <person name="Adriaenssens E.M."/>
            <person name="Foster-Nyarko E."/>
            <person name="Jarju S."/>
            <person name="Secka A."/>
            <person name="Antonio M."/>
            <person name="Oren A."/>
            <person name="Chaudhuri R.R."/>
            <person name="La Ragione R."/>
            <person name="Hildebrand F."/>
            <person name="Pallen M.J."/>
        </authorList>
    </citation>
    <scope>NUCLEOTIDE SEQUENCE</scope>
    <source>
        <strain evidence="2">CHK179-7159</strain>
    </source>
</reference>
<reference evidence="2" key="2">
    <citation type="submission" date="2021-04" db="EMBL/GenBank/DDBJ databases">
        <authorList>
            <person name="Gilroy R."/>
        </authorList>
    </citation>
    <scope>NUCLEOTIDE SEQUENCE</scope>
    <source>
        <strain evidence="2">CHK179-7159</strain>
    </source>
</reference>
<dbReference type="EMBL" id="DWYY01000074">
    <property type="protein sequence ID" value="HJA92873.1"/>
    <property type="molecule type" value="Genomic_DNA"/>
</dbReference>
<sequence>MSSLPLVNVLLSTYNGARYIQQQLDSLFAQTYSNMTIYIRDDGSTDNTLSLILPYLSRKGKKIILLGNEGNQNLGYMKSFWLLLKESGDADYYAFCDQDDVWLPNKVEAGVSALSKKDPSVPLLFSSSFDYCDENLNFTGKAPVLPTPVQLKDVLFYTPAFGFTILLNRTLRNIALSAPDLNGIPHDGWCQKIAAAFGEFLYDPTPLTKYRRSSASVTYAGSDRLRYVIKWLQNDVLGRGLNDYYFVITQFYKAYGKHLNPESRKLLRLFIQQPWSLPLYLKRLFFPKRLRPSWGGELALRLCFLLNK</sequence>
<dbReference type="AlphaFoldDB" id="A0A9D2I6Z3"/>
<evidence type="ECO:0000259" key="1">
    <source>
        <dbReference type="Pfam" id="PF00535"/>
    </source>
</evidence>
<name>A0A9D2I6Z3_9FIRM</name>
<evidence type="ECO:0000313" key="2">
    <source>
        <dbReference type="EMBL" id="HJA92873.1"/>
    </source>
</evidence>
<proteinExistence type="predicted"/>
<protein>
    <submittedName>
        <fullName evidence="2">Glycosyltransferase family 2 protein</fullName>
    </submittedName>
</protein>
<dbReference type="PANTHER" id="PTHR22916">
    <property type="entry name" value="GLYCOSYLTRANSFERASE"/>
    <property type="match status" value="1"/>
</dbReference>
<dbReference type="GO" id="GO:0016758">
    <property type="term" value="F:hexosyltransferase activity"/>
    <property type="evidence" value="ECO:0007669"/>
    <property type="project" value="UniProtKB-ARBA"/>
</dbReference>